<evidence type="ECO:0000256" key="2">
    <source>
        <dbReference type="ARBA" id="ARBA00022898"/>
    </source>
</evidence>
<dbReference type="GO" id="GO:0008784">
    <property type="term" value="F:alanine racemase activity"/>
    <property type="evidence" value="ECO:0007669"/>
    <property type="project" value="InterPro"/>
</dbReference>
<organism evidence="5">
    <name type="scientific">marine sediment metagenome</name>
    <dbReference type="NCBI Taxonomy" id="412755"/>
    <lineage>
        <taxon>unclassified sequences</taxon>
        <taxon>metagenomes</taxon>
        <taxon>ecological metagenomes</taxon>
    </lineage>
</organism>
<evidence type="ECO:0000259" key="4">
    <source>
        <dbReference type="SMART" id="SM01005"/>
    </source>
</evidence>
<dbReference type="SMART" id="SM01005">
    <property type="entry name" value="Ala_racemase_C"/>
    <property type="match status" value="1"/>
</dbReference>
<dbReference type="PANTHER" id="PTHR30511">
    <property type="entry name" value="ALANINE RACEMASE"/>
    <property type="match status" value="1"/>
</dbReference>
<dbReference type="Gene3D" id="3.20.20.10">
    <property type="entry name" value="Alanine racemase"/>
    <property type="match status" value="1"/>
</dbReference>
<dbReference type="Gene3D" id="2.40.37.10">
    <property type="entry name" value="Lyase, Ornithine Decarboxylase, Chain A, domain 1"/>
    <property type="match status" value="1"/>
</dbReference>
<dbReference type="SUPFAM" id="SSF51419">
    <property type="entry name" value="PLP-binding barrel"/>
    <property type="match status" value="1"/>
</dbReference>
<evidence type="ECO:0000256" key="1">
    <source>
        <dbReference type="ARBA" id="ARBA00001933"/>
    </source>
</evidence>
<dbReference type="InterPro" id="IPR000821">
    <property type="entry name" value="Ala_racemase"/>
</dbReference>
<dbReference type="InterPro" id="IPR020622">
    <property type="entry name" value="Ala_racemase_pyridoxalP-BS"/>
</dbReference>
<feature type="domain" description="Alanine racemase C-terminal" evidence="4">
    <location>
        <begin position="265"/>
        <end position="387"/>
    </location>
</feature>
<dbReference type="EMBL" id="LAZR01005786">
    <property type="protein sequence ID" value="KKM97126.1"/>
    <property type="molecule type" value="Genomic_DNA"/>
</dbReference>
<dbReference type="InterPro" id="IPR029066">
    <property type="entry name" value="PLP-binding_barrel"/>
</dbReference>
<comment type="cofactor">
    <cofactor evidence="1">
        <name>pyridoxal 5'-phosphate</name>
        <dbReference type="ChEBI" id="CHEBI:597326"/>
    </cofactor>
</comment>
<dbReference type="GO" id="GO:0005829">
    <property type="term" value="C:cytosol"/>
    <property type="evidence" value="ECO:0007669"/>
    <property type="project" value="TreeGrafter"/>
</dbReference>
<gene>
    <name evidence="5" type="ORF">LCGC14_1171180</name>
</gene>
<dbReference type="NCBIfam" id="TIGR00492">
    <property type="entry name" value="alr"/>
    <property type="match status" value="1"/>
</dbReference>
<dbReference type="InterPro" id="IPR009006">
    <property type="entry name" value="Ala_racemase/Decarboxylase_C"/>
</dbReference>
<dbReference type="AlphaFoldDB" id="A0A0F9MCR1"/>
<sequence length="388" mass="41387">MYRCPHNWRHCPLRGRIGQPADGFIAPMRLLALDLAAHPVKTDDMTTATLTIDLSAIAANWTALNRMTESETGAVVKANAYGLGIERVAPVLAQAGARQFFVAVAEEGIALRRILGPGPEINVFSGHMPGDADMIRSADLTPMINTVDQMIGHVEALPGHRFGLQLNTGMNRLGMDPAEWAALRDIALGQNPTMIISHLACADDPDHPMNDAQLEIFNEMTAGINVARSLAATGGTLLGADYHFELTRPGVGLYGGMPFVDAQPVVTLDLPVIQTRDISAGSAVGYACGWVAPRPSQIATVSGGYADGLIRAMGNGATLTHEGQKVPVVGRVSMDLITVDVTHLEQVPEHLQLIGLHQSVDTVAEFAGTIGYEVLTSLGSRYDRVYIT</sequence>
<dbReference type="PRINTS" id="PR00992">
    <property type="entry name" value="ALARACEMASE"/>
</dbReference>
<reference evidence="5" key="1">
    <citation type="journal article" date="2015" name="Nature">
        <title>Complex archaea that bridge the gap between prokaryotes and eukaryotes.</title>
        <authorList>
            <person name="Spang A."/>
            <person name="Saw J.H."/>
            <person name="Jorgensen S.L."/>
            <person name="Zaremba-Niedzwiedzka K."/>
            <person name="Martijn J."/>
            <person name="Lind A.E."/>
            <person name="van Eijk R."/>
            <person name="Schleper C."/>
            <person name="Guy L."/>
            <person name="Ettema T.J."/>
        </authorList>
    </citation>
    <scope>NUCLEOTIDE SEQUENCE</scope>
</reference>
<name>A0A0F9MCR1_9ZZZZ</name>
<comment type="caution">
    <text evidence="5">The sequence shown here is derived from an EMBL/GenBank/DDBJ whole genome shotgun (WGS) entry which is preliminary data.</text>
</comment>
<dbReference type="InterPro" id="IPR011079">
    <property type="entry name" value="Ala_racemase_C"/>
</dbReference>
<dbReference type="InterPro" id="IPR001608">
    <property type="entry name" value="Ala_racemase_N"/>
</dbReference>
<dbReference type="SUPFAM" id="SSF50621">
    <property type="entry name" value="Alanine racemase C-terminal domain-like"/>
    <property type="match status" value="1"/>
</dbReference>
<keyword evidence="2" id="KW-0663">Pyridoxal phosphate</keyword>
<evidence type="ECO:0000313" key="5">
    <source>
        <dbReference type="EMBL" id="KKM97126.1"/>
    </source>
</evidence>
<evidence type="ECO:0000256" key="3">
    <source>
        <dbReference type="ARBA" id="ARBA00023235"/>
    </source>
</evidence>
<dbReference type="PROSITE" id="PS00395">
    <property type="entry name" value="ALANINE_RACEMASE"/>
    <property type="match status" value="1"/>
</dbReference>
<proteinExistence type="inferred from homology"/>
<dbReference type="Pfam" id="PF01168">
    <property type="entry name" value="Ala_racemase_N"/>
    <property type="match status" value="1"/>
</dbReference>
<accession>A0A0F9MCR1</accession>
<dbReference type="HAMAP" id="MF_01201">
    <property type="entry name" value="Ala_racemase"/>
    <property type="match status" value="1"/>
</dbReference>
<dbReference type="PANTHER" id="PTHR30511:SF0">
    <property type="entry name" value="ALANINE RACEMASE, CATABOLIC-RELATED"/>
    <property type="match status" value="1"/>
</dbReference>
<keyword evidence="3" id="KW-0413">Isomerase</keyword>
<dbReference type="Pfam" id="PF00842">
    <property type="entry name" value="Ala_racemase_C"/>
    <property type="match status" value="1"/>
</dbReference>
<protein>
    <recommendedName>
        <fullName evidence="4">Alanine racemase C-terminal domain-containing protein</fullName>
    </recommendedName>
</protein>
<dbReference type="GO" id="GO:0030170">
    <property type="term" value="F:pyridoxal phosphate binding"/>
    <property type="evidence" value="ECO:0007669"/>
    <property type="project" value="TreeGrafter"/>
</dbReference>
<dbReference type="GO" id="GO:0030632">
    <property type="term" value="P:D-alanine biosynthetic process"/>
    <property type="evidence" value="ECO:0007669"/>
    <property type="project" value="TreeGrafter"/>
</dbReference>
<dbReference type="CDD" id="cd00430">
    <property type="entry name" value="PLPDE_III_AR"/>
    <property type="match status" value="1"/>
</dbReference>